<sequence length="269" mass="28818">MGKTKELLKEFREKIVDLHKAGMGYRNISKKIGKYRESACLDQCCRGERPVVQDVSRRSEGSDNLLLGTRLVLKQKCDLPIACVCSENSREGSVSLCSSRVTPPAPVAIPQATLSVPVPDMRDASCPDPVPVPGMRDAVHPDPGPGMRDTTHPDLVPVPRVRDAARPDPGPGMRDTTHPDLVPVPGVRDAAHPDPGPSVRDATHPDPVPGVRDADCPDPVPVPGVRDAARPDPVPVPGVENTACPVPMAKHLDLSHLPPLITPEFSDQL</sequence>
<reference evidence="3" key="1">
    <citation type="submission" date="2023-03" db="EMBL/GenBank/DDBJ databases">
        <title>Electrophorus voltai genome.</title>
        <authorList>
            <person name="Bian C."/>
        </authorList>
    </citation>
    <scope>NUCLEOTIDE SEQUENCE</scope>
    <source>
        <strain evidence="3">CB-2022</strain>
        <tissue evidence="3">Muscle</tissue>
    </source>
</reference>
<evidence type="ECO:0000259" key="2">
    <source>
        <dbReference type="Pfam" id="PF25787"/>
    </source>
</evidence>
<gene>
    <name evidence="3" type="ORF">P4O66_001961</name>
</gene>
<feature type="domain" description="Sleeping Beauty transposase HTH" evidence="2">
    <location>
        <begin position="1"/>
        <end position="32"/>
    </location>
</feature>
<proteinExistence type="predicted"/>
<dbReference type="InterPro" id="IPR057667">
    <property type="entry name" value="HTH_SB"/>
</dbReference>
<accession>A0AAD8ZUP8</accession>
<protein>
    <recommendedName>
        <fullName evidence="2">Sleeping Beauty transposase HTH domain-containing protein</fullName>
    </recommendedName>
</protein>
<dbReference type="Gene3D" id="1.10.10.10">
    <property type="entry name" value="Winged helix-like DNA-binding domain superfamily/Winged helix DNA-binding domain"/>
    <property type="match status" value="1"/>
</dbReference>
<organism evidence="3 4">
    <name type="scientific">Electrophorus voltai</name>
    <dbReference type="NCBI Taxonomy" id="2609070"/>
    <lineage>
        <taxon>Eukaryota</taxon>
        <taxon>Metazoa</taxon>
        <taxon>Chordata</taxon>
        <taxon>Craniata</taxon>
        <taxon>Vertebrata</taxon>
        <taxon>Euteleostomi</taxon>
        <taxon>Actinopterygii</taxon>
        <taxon>Neopterygii</taxon>
        <taxon>Teleostei</taxon>
        <taxon>Ostariophysi</taxon>
        <taxon>Gymnotiformes</taxon>
        <taxon>Gymnotoidei</taxon>
        <taxon>Gymnotidae</taxon>
        <taxon>Electrophorus</taxon>
    </lineage>
</organism>
<evidence type="ECO:0000256" key="1">
    <source>
        <dbReference type="SAM" id="MobiDB-lite"/>
    </source>
</evidence>
<dbReference type="Pfam" id="PF25787">
    <property type="entry name" value="HTH_SB"/>
    <property type="match status" value="1"/>
</dbReference>
<evidence type="ECO:0000313" key="4">
    <source>
        <dbReference type="Proteomes" id="UP001239994"/>
    </source>
</evidence>
<dbReference type="InterPro" id="IPR036388">
    <property type="entry name" value="WH-like_DNA-bd_sf"/>
</dbReference>
<comment type="caution">
    <text evidence="3">The sequence shown here is derived from an EMBL/GenBank/DDBJ whole genome shotgun (WGS) entry which is preliminary data.</text>
</comment>
<feature type="region of interest" description="Disordered" evidence="1">
    <location>
        <begin position="141"/>
        <end position="216"/>
    </location>
</feature>
<name>A0AAD8ZUP8_9TELE</name>
<dbReference type="Proteomes" id="UP001239994">
    <property type="component" value="Unassembled WGS sequence"/>
</dbReference>
<dbReference type="EMBL" id="JAROKS010000002">
    <property type="protein sequence ID" value="KAK1805694.1"/>
    <property type="molecule type" value="Genomic_DNA"/>
</dbReference>
<keyword evidence="4" id="KW-1185">Reference proteome</keyword>
<dbReference type="AlphaFoldDB" id="A0AAD8ZUP8"/>
<evidence type="ECO:0000313" key="3">
    <source>
        <dbReference type="EMBL" id="KAK1805694.1"/>
    </source>
</evidence>
<feature type="region of interest" description="Disordered" evidence="1">
    <location>
        <begin position="221"/>
        <end position="240"/>
    </location>
</feature>